<accession>A0A9D1I149</accession>
<dbReference type="GO" id="GO:0016301">
    <property type="term" value="F:kinase activity"/>
    <property type="evidence" value="ECO:0007669"/>
    <property type="project" value="UniProtKB-KW"/>
</dbReference>
<keyword evidence="1" id="KW-0418">Kinase</keyword>
<dbReference type="AlphaFoldDB" id="A0A9D1I149"/>
<evidence type="ECO:0000313" key="1">
    <source>
        <dbReference type="EMBL" id="HIU25030.1"/>
    </source>
</evidence>
<evidence type="ECO:0000313" key="2">
    <source>
        <dbReference type="Proteomes" id="UP000824090"/>
    </source>
</evidence>
<comment type="caution">
    <text evidence="1">The sequence shown here is derived from an EMBL/GenBank/DDBJ whole genome shotgun (WGS) entry which is preliminary data.</text>
</comment>
<dbReference type="PANTHER" id="PTHR40050">
    <property type="entry name" value="INNER SPORE COAT PROTEIN H"/>
    <property type="match status" value="1"/>
</dbReference>
<dbReference type="PANTHER" id="PTHR40050:SF1">
    <property type="entry name" value="INNER SPORE COAT PROTEIN H"/>
    <property type="match status" value="1"/>
</dbReference>
<proteinExistence type="predicted"/>
<dbReference type="InterPro" id="IPR014867">
    <property type="entry name" value="Spore_coat_CotH_CotH2/3/7"/>
</dbReference>
<sequence length="464" mass="53264">MLKKKSIDKICIAVAAAAVAVVIVFMKGESLGIARMSGAPEYEKRLFDDSRVHRVDIEIEDWDEFINKAPEEEYSVCDIIIDGERTEKAGIRAKGNNSLNLTEKYGHERYSLKVEFDHYVEGGSYLGLDKMSLDASFQDNSYMKNYLAYDMMSAMGVPAPLCSYVWVTVNGRDWGLFLAVEEPEEAFARRVYGRDHGKLYKPDYMSLEDENADVALRYTGDEVNNYENIFRNAKFDIASNDKKRVIEALKNLSQGENLEKYVDVEGALRYFTVQTFVVNLDSYLGPTGHNYYLYEENGRLTMLPWDYNLAFGTYSLGMPQPVNDAELYVNYPIDTPYSGEVMMNRPFFHNIMKKGEYYEAYHMYYDQFLREYFESGYFETRVRKTAEMIAPYAAKDPTAYCSYEEHAEAVDTIENFCLLRAQSVRKQLEGQIPSTVKGQSEDRSGFVDASSVWIPHMGEIADLK</sequence>
<organism evidence="1 2">
    <name type="scientific">Candidatus Allocopromorpha excrementigallinarum</name>
    <dbReference type="NCBI Taxonomy" id="2840742"/>
    <lineage>
        <taxon>Bacteria</taxon>
        <taxon>Bacillati</taxon>
        <taxon>Bacillota</taxon>
        <taxon>Clostridia</taxon>
        <taxon>Eubacteriales</taxon>
        <taxon>Eubacteriaceae</taxon>
        <taxon>Eubacteriaceae incertae sedis</taxon>
        <taxon>Candidatus Allocopromorpha</taxon>
    </lineage>
</organism>
<dbReference type="Proteomes" id="UP000824090">
    <property type="component" value="Unassembled WGS sequence"/>
</dbReference>
<gene>
    <name evidence="1" type="ORF">IAC50_00840</name>
</gene>
<dbReference type="EMBL" id="DVMP01000018">
    <property type="protein sequence ID" value="HIU25030.1"/>
    <property type="molecule type" value="Genomic_DNA"/>
</dbReference>
<dbReference type="Pfam" id="PF08757">
    <property type="entry name" value="CotH"/>
    <property type="match status" value="1"/>
</dbReference>
<name>A0A9D1I149_9FIRM</name>
<reference evidence="1" key="2">
    <citation type="journal article" date="2021" name="PeerJ">
        <title>Extensive microbial diversity within the chicken gut microbiome revealed by metagenomics and culture.</title>
        <authorList>
            <person name="Gilroy R."/>
            <person name="Ravi A."/>
            <person name="Getino M."/>
            <person name="Pursley I."/>
            <person name="Horton D.L."/>
            <person name="Alikhan N.F."/>
            <person name="Baker D."/>
            <person name="Gharbi K."/>
            <person name="Hall N."/>
            <person name="Watson M."/>
            <person name="Adriaenssens E.M."/>
            <person name="Foster-Nyarko E."/>
            <person name="Jarju S."/>
            <person name="Secka A."/>
            <person name="Antonio M."/>
            <person name="Oren A."/>
            <person name="Chaudhuri R.R."/>
            <person name="La Ragione R."/>
            <person name="Hildebrand F."/>
            <person name="Pallen M.J."/>
        </authorList>
    </citation>
    <scope>NUCLEOTIDE SEQUENCE</scope>
    <source>
        <strain evidence="1">ChiHcec3-6078</strain>
    </source>
</reference>
<keyword evidence="1" id="KW-0808">Transferase</keyword>
<protein>
    <submittedName>
        <fullName evidence="1">CotH kinase family protein</fullName>
    </submittedName>
</protein>
<reference evidence="1" key="1">
    <citation type="submission" date="2020-10" db="EMBL/GenBank/DDBJ databases">
        <authorList>
            <person name="Gilroy R."/>
        </authorList>
    </citation>
    <scope>NUCLEOTIDE SEQUENCE</scope>
    <source>
        <strain evidence="1">ChiHcec3-6078</strain>
    </source>
</reference>